<name>A0A3B0P0Y0_9BACT</name>
<accession>A0A3B0P0Y0</accession>
<organism evidence="1 2">
    <name type="scientific">Metamycoplasma alkalescens</name>
    <dbReference type="NCBI Taxonomy" id="45363"/>
    <lineage>
        <taxon>Bacteria</taxon>
        <taxon>Bacillati</taxon>
        <taxon>Mycoplasmatota</taxon>
        <taxon>Mycoplasmoidales</taxon>
        <taxon>Metamycoplasmataceae</taxon>
        <taxon>Metamycoplasma</taxon>
    </lineage>
</organism>
<proteinExistence type="predicted"/>
<dbReference type="Proteomes" id="UP000259864">
    <property type="component" value="Chromosome 1"/>
</dbReference>
<sequence length="56" mass="6259">MFEPGTELRIRVPLTDTLEEYGDASEREKGLAAYDSAFARSLLPVGTTVRLISDNW</sequence>
<dbReference type="KEGG" id="mala:NCTC10135_00830"/>
<reference evidence="2" key="1">
    <citation type="submission" date="2018-06" db="EMBL/GenBank/DDBJ databases">
        <authorList>
            <consortium name="Pathogen Informatics"/>
        </authorList>
    </citation>
    <scope>NUCLEOTIDE SEQUENCE [LARGE SCALE GENOMIC DNA]</scope>
    <source>
        <strain evidence="2">NCTC10135</strain>
    </source>
</reference>
<dbReference type="EMBL" id="LS991949">
    <property type="protein sequence ID" value="SYV90309.1"/>
    <property type="molecule type" value="Genomic_DNA"/>
</dbReference>
<gene>
    <name evidence="1" type="ORF">NCTC10135_00830</name>
</gene>
<protein>
    <submittedName>
        <fullName evidence="1">Uncharacterized protein</fullName>
    </submittedName>
</protein>
<feature type="non-terminal residue" evidence="1">
    <location>
        <position position="56"/>
    </location>
</feature>
<evidence type="ECO:0000313" key="2">
    <source>
        <dbReference type="Proteomes" id="UP000259864"/>
    </source>
</evidence>
<evidence type="ECO:0000313" key="1">
    <source>
        <dbReference type="EMBL" id="SYV90309.1"/>
    </source>
</evidence>
<dbReference type="AlphaFoldDB" id="A0A3B0P0Y0"/>